<dbReference type="PANTHER" id="PTHR36571:SF1">
    <property type="entry name" value="PROTEIN YGIW"/>
    <property type="match status" value="1"/>
</dbReference>
<name>A0ABU9GL38_9GAMM</name>
<dbReference type="Pfam" id="PF04076">
    <property type="entry name" value="BOF"/>
    <property type="match status" value="1"/>
</dbReference>
<sequence length="115" mass="12837">MFKSVLTVAVASVLSFNVFAEFVGPGSTATKTITVKEAIELAEDSQVVLEGNLIKQTEKEHYLFQDKSGEVMVEIDKEDFRETTVTPNDTIKISGEVDKDWTETKIDVDHLELVK</sequence>
<evidence type="ECO:0000256" key="2">
    <source>
        <dbReference type="SAM" id="SignalP"/>
    </source>
</evidence>
<evidence type="ECO:0000313" key="4">
    <source>
        <dbReference type="Proteomes" id="UP001369082"/>
    </source>
</evidence>
<keyword evidence="1 2" id="KW-0732">Signal</keyword>
<dbReference type="Proteomes" id="UP001369082">
    <property type="component" value="Unassembled WGS sequence"/>
</dbReference>
<dbReference type="NCBIfam" id="NF033674">
    <property type="entry name" value="stress_OB_fold"/>
    <property type="match status" value="1"/>
</dbReference>
<dbReference type="SUPFAM" id="SSF101756">
    <property type="entry name" value="Hypothetical protein YgiW"/>
    <property type="match status" value="1"/>
</dbReference>
<accession>A0ABU9GL38</accession>
<gene>
    <name evidence="3" type="ORF">V6256_00290</name>
</gene>
<dbReference type="RefSeq" id="WP_341595969.1">
    <property type="nucleotide sequence ID" value="NZ_JBAKAZ010000001.1"/>
</dbReference>
<proteinExistence type="predicted"/>
<dbReference type="PANTHER" id="PTHR36571">
    <property type="entry name" value="PROTEIN YGIW"/>
    <property type="match status" value="1"/>
</dbReference>
<keyword evidence="4" id="KW-1185">Reference proteome</keyword>
<organism evidence="3 4">
    <name type="scientific">Psychromonas aquatilis</name>
    <dbReference type="NCBI Taxonomy" id="2005072"/>
    <lineage>
        <taxon>Bacteria</taxon>
        <taxon>Pseudomonadati</taxon>
        <taxon>Pseudomonadota</taxon>
        <taxon>Gammaproteobacteria</taxon>
        <taxon>Alteromonadales</taxon>
        <taxon>Psychromonadaceae</taxon>
        <taxon>Psychromonas</taxon>
    </lineage>
</organism>
<dbReference type="Gene3D" id="2.40.50.200">
    <property type="entry name" value="Bacterial OB-fold"/>
    <property type="match status" value="1"/>
</dbReference>
<feature type="chain" id="PRO_5046827850" evidence="2">
    <location>
        <begin position="21"/>
        <end position="115"/>
    </location>
</feature>
<dbReference type="EMBL" id="JBAKAZ010000001">
    <property type="protein sequence ID" value="MEL0628029.1"/>
    <property type="molecule type" value="Genomic_DNA"/>
</dbReference>
<protein>
    <submittedName>
        <fullName evidence="3">NirD/YgiW/YdeI family stress tolerance protein</fullName>
    </submittedName>
</protein>
<evidence type="ECO:0000256" key="1">
    <source>
        <dbReference type="ARBA" id="ARBA00022729"/>
    </source>
</evidence>
<feature type="signal peptide" evidence="2">
    <location>
        <begin position="1"/>
        <end position="20"/>
    </location>
</feature>
<dbReference type="InterPro" id="IPR036700">
    <property type="entry name" value="BOBF_sf"/>
</dbReference>
<comment type="caution">
    <text evidence="3">The sequence shown here is derived from an EMBL/GenBank/DDBJ whole genome shotgun (WGS) entry which is preliminary data.</text>
</comment>
<reference evidence="3 4" key="1">
    <citation type="submission" date="2024-02" db="EMBL/GenBank/DDBJ databases">
        <title>Bacteria isolated from the canopy kelp, Nereocystis luetkeana.</title>
        <authorList>
            <person name="Pfister C.A."/>
            <person name="Younker I.T."/>
            <person name="Light S.H."/>
        </authorList>
    </citation>
    <scope>NUCLEOTIDE SEQUENCE [LARGE SCALE GENOMIC DNA]</scope>
    <source>
        <strain evidence="3 4">TI.1.05</strain>
    </source>
</reference>
<dbReference type="InterPro" id="IPR005220">
    <property type="entry name" value="CarO-like"/>
</dbReference>
<evidence type="ECO:0000313" key="3">
    <source>
        <dbReference type="EMBL" id="MEL0628029.1"/>
    </source>
</evidence>